<dbReference type="Proteomes" id="UP000682733">
    <property type="component" value="Unassembled WGS sequence"/>
</dbReference>
<dbReference type="EMBL" id="CAJOBA010016425">
    <property type="protein sequence ID" value="CAF3891635.1"/>
    <property type="molecule type" value="Genomic_DNA"/>
</dbReference>
<name>A0A8S2LBS0_9BILA</name>
<comment type="caution">
    <text evidence="1">The sequence shown here is derived from an EMBL/GenBank/DDBJ whole genome shotgun (WGS) entry which is preliminary data.</text>
</comment>
<accession>A0A8S2LBS0</accession>
<gene>
    <name evidence="1" type="ORF">TMI583_LOCUS20361</name>
</gene>
<feature type="non-terminal residue" evidence="1">
    <location>
        <position position="57"/>
    </location>
</feature>
<proteinExistence type="predicted"/>
<sequence>DSYVHSKLGDSAWIPAKDRCQLCEEAIEYDEGPEISSWVTISRGESESCDGFIDFGP</sequence>
<evidence type="ECO:0000313" key="1">
    <source>
        <dbReference type="EMBL" id="CAF3891635.1"/>
    </source>
</evidence>
<organism evidence="1 2">
    <name type="scientific">Didymodactylos carnosus</name>
    <dbReference type="NCBI Taxonomy" id="1234261"/>
    <lineage>
        <taxon>Eukaryota</taxon>
        <taxon>Metazoa</taxon>
        <taxon>Spiralia</taxon>
        <taxon>Gnathifera</taxon>
        <taxon>Rotifera</taxon>
        <taxon>Eurotatoria</taxon>
        <taxon>Bdelloidea</taxon>
        <taxon>Philodinida</taxon>
        <taxon>Philodinidae</taxon>
        <taxon>Didymodactylos</taxon>
    </lineage>
</organism>
<reference evidence="1" key="1">
    <citation type="submission" date="2021-02" db="EMBL/GenBank/DDBJ databases">
        <authorList>
            <person name="Nowell W R."/>
        </authorList>
    </citation>
    <scope>NUCLEOTIDE SEQUENCE</scope>
</reference>
<evidence type="ECO:0000313" key="2">
    <source>
        <dbReference type="Proteomes" id="UP000682733"/>
    </source>
</evidence>
<dbReference type="AlphaFoldDB" id="A0A8S2LBS0"/>
<feature type="non-terminal residue" evidence="1">
    <location>
        <position position="1"/>
    </location>
</feature>
<protein>
    <submittedName>
        <fullName evidence="1">Uncharacterized protein</fullName>
    </submittedName>
</protein>